<evidence type="ECO:0000256" key="5">
    <source>
        <dbReference type="ARBA" id="ARBA00022842"/>
    </source>
</evidence>
<feature type="domain" description="MobA-like NTP transferase" evidence="9">
    <location>
        <begin position="7"/>
        <end position="157"/>
    </location>
</feature>
<comment type="subcellular location">
    <subcellularLocation>
        <location evidence="8">Cytoplasm</location>
    </subcellularLocation>
</comment>
<evidence type="ECO:0000256" key="7">
    <source>
        <dbReference type="ARBA" id="ARBA00023150"/>
    </source>
</evidence>
<dbReference type="EC" id="2.7.7.77" evidence="8"/>
<evidence type="ECO:0000313" key="10">
    <source>
        <dbReference type="EMBL" id="CUS39858.1"/>
    </source>
</evidence>
<keyword evidence="5 8" id="KW-0460">Magnesium</keyword>
<name>A0A0S4LXZ3_9BACT</name>
<evidence type="ECO:0000256" key="1">
    <source>
        <dbReference type="ARBA" id="ARBA00022490"/>
    </source>
</evidence>
<comment type="caution">
    <text evidence="8">Lacks conserved residue(s) required for the propagation of feature annotation.</text>
</comment>
<keyword evidence="4 8" id="KW-0547">Nucleotide-binding</keyword>
<evidence type="ECO:0000256" key="6">
    <source>
        <dbReference type="ARBA" id="ARBA00023134"/>
    </source>
</evidence>
<feature type="binding site" evidence="8">
    <location>
        <position position="22"/>
    </location>
    <ligand>
        <name>GTP</name>
        <dbReference type="ChEBI" id="CHEBI:37565"/>
    </ligand>
</feature>
<keyword evidence="2 8" id="KW-0808">Transferase</keyword>
<dbReference type="Proteomes" id="UP000198736">
    <property type="component" value="Unassembled WGS sequence"/>
</dbReference>
<keyword evidence="6 8" id="KW-0342">GTP-binding</keyword>
<dbReference type="InterPro" id="IPR013482">
    <property type="entry name" value="Molybde_CF_guanTrfase"/>
</dbReference>
<comment type="domain">
    <text evidence="8">The N-terminal domain determines nucleotide recognition and specific binding, while the C-terminal domain determines the specific binding to the target protein.</text>
</comment>
<dbReference type="AlphaFoldDB" id="A0A0S4LXZ3"/>
<dbReference type="CDD" id="cd02503">
    <property type="entry name" value="MobA"/>
    <property type="match status" value="1"/>
</dbReference>
<evidence type="ECO:0000256" key="3">
    <source>
        <dbReference type="ARBA" id="ARBA00022723"/>
    </source>
</evidence>
<evidence type="ECO:0000313" key="11">
    <source>
        <dbReference type="Proteomes" id="UP000198736"/>
    </source>
</evidence>
<gene>
    <name evidence="8 10" type="primary">mobA</name>
    <name evidence="10" type="ORF">COMA2_90036</name>
</gene>
<dbReference type="GO" id="GO:0005525">
    <property type="term" value="F:GTP binding"/>
    <property type="evidence" value="ECO:0007669"/>
    <property type="project" value="UniProtKB-UniRule"/>
</dbReference>
<feature type="binding site" evidence="8">
    <location>
        <position position="96"/>
    </location>
    <ligand>
        <name>GTP</name>
        <dbReference type="ChEBI" id="CHEBI:37565"/>
    </ligand>
</feature>
<dbReference type="GO" id="GO:1902758">
    <property type="term" value="P:bis(molybdopterin guanine dinucleotide)molybdenum biosynthetic process"/>
    <property type="evidence" value="ECO:0007669"/>
    <property type="project" value="TreeGrafter"/>
</dbReference>
<keyword evidence="10" id="KW-0548">Nucleotidyltransferase</keyword>
<dbReference type="Pfam" id="PF12804">
    <property type="entry name" value="NTP_transf_3"/>
    <property type="match status" value="1"/>
</dbReference>
<dbReference type="RefSeq" id="WP_139077515.1">
    <property type="nucleotide sequence ID" value="NZ_CZPZ01000036.1"/>
</dbReference>
<dbReference type="InterPro" id="IPR029044">
    <property type="entry name" value="Nucleotide-diphossugar_trans"/>
</dbReference>
<feature type="binding site" evidence="8">
    <location>
        <begin position="10"/>
        <end position="12"/>
    </location>
    <ligand>
        <name>GTP</name>
        <dbReference type="ChEBI" id="CHEBI:37565"/>
    </ligand>
</feature>
<organism evidence="10 11">
    <name type="scientific">Candidatus Nitrospira nitrificans</name>
    <dbReference type="NCBI Taxonomy" id="1742973"/>
    <lineage>
        <taxon>Bacteria</taxon>
        <taxon>Pseudomonadati</taxon>
        <taxon>Nitrospirota</taxon>
        <taxon>Nitrospiria</taxon>
        <taxon>Nitrospirales</taxon>
        <taxon>Nitrospiraceae</taxon>
        <taxon>Nitrospira</taxon>
    </lineage>
</organism>
<dbReference type="GO" id="GO:0005737">
    <property type="term" value="C:cytoplasm"/>
    <property type="evidence" value="ECO:0007669"/>
    <property type="project" value="UniProtKB-SubCell"/>
</dbReference>
<dbReference type="PANTHER" id="PTHR19136">
    <property type="entry name" value="MOLYBDENUM COFACTOR GUANYLYLTRANSFERASE"/>
    <property type="match status" value="1"/>
</dbReference>
<dbReference type="EMBL" id="CZPZ01000036">
    <property type="protein sequence ID" value="CUS39858.1"/>
    <property type="molecule type" value="Genomic_DNA"/>
</dbReference>
<comment type="function">
    <text evidence="8">Transfers a GMP moiety from GTP to Mo-molybdopterin (Mo-MPT) cofactor (Moco or molybdenum cofactor) to form Mo-molybdopterin guanine dinucleotide (Mo-MGD) cofactor.</text>
</comment>
<dbReference type="Gene3D" id="3.90.550.10">
    <property type="entry name" value="Spore Coat Polysaccharide Biosynthesis Protein SpsA, Chain A"/>
    <property type="match status" value="1"/>
</dbReference>
<dbReference type="InterPro" id="IPR025877">
    <property type="entry name" value="MobA-like_NTP_Trfase"/>
</dbReference>
<feature type="binding site" evidence="8">
    <location>
        <position position="67"/>
    </location>
    <ligand>
        <name>GTP</name>
        <dbReference type="ChEBI" id="CHEBI:37565"/>
    </ligand>
</feature>
<comment type="catalytic activity">
    <reaction evidence="8">
        <text>Mo-molybdopterin + GTP + H(+) = Mo-molybdopterin guanine dinucleotide + diphosphate</text>
        <dbReference type="Rhea" id="RHEA:34243"/>
        <dbReference type="ChEBI" id="CHEBI:15378"/>
        <dbReference type="ChEBI" id="CHEBI:33019"/>
        <dbReference type="ChEBI" id="CHEBI:37565"/>
        <dbReference type="ChEBI" id="CHEBI:71302"/>
        <dbReference type="ChEBI" id="CHEBI:71310"/>
        <dbReference type="EC" id="2.7.7.77"/>
    </reaction>
</comment>
<proteinExistence type="inferred from homology"/>
<reference evidence="11" key="1">
    <citation type="submission" date="2015-10" db="EMBL/GenBank/DDBJ databases">
        <authorList>
            <person name="Luecker S."/>
            <person name="Luecker S."/>
        </authorList>
    </citation>
    <scope>NUCLEOTIDE SEQUENCE [LARGE SCALE GENOMIC DNA]</scope>
</reference>
<dbReference type="HAMAP" id="MF_00316">
    <property type="entry name" value="MobA"/>
    <property type="match status" value="1"/>
</dbReference>
<evidence type="ECO:0000256" key="2">
    <source>
        <dbReference type="ARBA" id="ARBA00022679"/>
    </source>
</evidence>
<comment type="similarity">
    <text evidence="8">Belongs to the MobA family.</text>
</comment>
<feature type="binding site" evidence="8">
    <location>
        <position position="96"/>
    </location>
    <ligand>
        <name>Mg(2+)</name>
        <dbReference type="ChEBI" id="CHEBI:18420"/>
    </ligand>
</feature>
<dbReference type="GO" id="GO:0061603">
    <property type="term" value="F:molybdenum cofactor guanylyltransferase activity"/>
    <property type="evidence" value="ECO:0007669"/>
    <property type="project" value="UniProtKB-EC"/>
</dbReference>
<keyword evidence="1 8" id="KW-0963">Cytoplasm</keyword>
<comment type="cofactor">
    <cofactor evidence="8">
        <name>Mg(2+)</name>
        <dbReference type="ChEBI" id="CHEBI:18420"/>
    </cofactor>
</comment>
<accession>A0A0S4LXZ3</accession>
<sequence>MITDVTGVLLAGGKSKRMGEDKRFVLVGQQTLFDRSCAVLRELFSQVCVVIAQDSPSLQADVSVVRDLIPDYGSLGGLYTGLRLAKTQHIFLAACDMPFLNSDVIRHMVQLKDPADIVISRWATRLQPTHAVYSRNCLPVIEEMMTLHNRKIHSMVEHPALRVWLVPEAEIRQIDQDGHSLFNINTPPDLEQARSVCDADTRPGS</sequence>
<protein>
    <recommendedName>
        <fullName evidence="8">Probable molybdenum cofactor guanylyltransferase</fullName>
        <shortName evidence="8">MoCo guanylyltransferase</shortName>
        <ecNumber evidence="8">2.7.7.77</ecNumber>
    </recommendedName>
    <alternativeName>
        <fullName evidence="8">GTP:molybdopterin guanylyltransferase</fullName>
    </alternativeName>
    <alternativeName>
        <fullName evidence="8">Mo-MPT guanylyltransferase</fullName>
    </alternativeName>
    <alternativeName>
        <fullName evidence="8">Molybdopterin guanylyltransferase</fullName>
    </alternativeName>
    <alternativeName>
        <fullName evidence="8">Molybdopterin-guanine dinucleotide synthase</fullName>
        <shortName evidence="8">MGD synthase</shortName>
    </alternativeName>
</protein>
<dbReference type="GO" id="GO:0046872">
    <property type="term" value="F:metal ion binding"/>
    <property type="evidence" value="ECO:0007669"/>
    <property type="project" value="UniProtKB-KW"/>
</dbReference>
<evidence type="ECO:0000256" key="8">
    <source>
        <dbReference type="HAMAP-Rule" id="MF_00316"/>
    </source>
</evidence>
<evidence type="ECO:0000259" key="9">
    <source>
        <dbReference type="Pfam" id="PF12804"/>
    </source>
</evidence>
<keyword evidence="7 8" id="KW-0501">Molybdenum cofactor biosynthesis</keyword>
<dbReference type="SUPFAM" id="SSF53448">
    <property type="entry name" value="Nucleotide-diphospho-sugar transferases"/>
    <property type="match status" value="1"/>
</dbReference>
<keyword evidence="3 8" id="KW-0479">Metal-binding</keyword>
<dbReference type="STRING" id="1742973.COMA2_90036"/>
<dbReference type="PANTHER" id="PTHR19136:SF81">
    <property type="entry name" value="MOLYBDENUM COFACTOR GUANYLYLTRANSFERASE"/>
    <property type="match status" value="1"/>
</dbReference>
<evidence type="ECO:0000256" key="4">
    <source>
        <dbReference type="ARBA" id="ARBA00022741"/>
    </source>
</evidence>
<keyword evidence="11" id="KW-1185">Reference proteome</keyword>
<dbReference type="OrthoDB" id="9788394at2"/>